<dbReference type="GO" id="GO:0055085">
    <property type="term" value="P:transmembrane transport"/>
    <property type="evidence" value="ECO:0007669"/>
    <property type="project" value="InterPro"/>
</dbReference>
<name>A0A085N217_9BILA</name>
<protein>
    <recommendedName>
        <fullName evidence="7">STAS domain-containing protein</fullName>
    </recommendedName>
</protein>
<dbReference type="GO" id="GO:0016020">
    <property type="term" value="C:membrane"/>
    <property type="evidence" value="ECO:0007669"/>
    <property type="project" value="UniProtKB-SubCell"/>
</dbReference>
<dbReference type="AlphaFoldDB" id="A0A085N217"/>
<feature type="transmembrane region" description="Helical" evidence="6">
    <location>
        <begin position="132"/>
        <end position="150"/>
    </location>
</feature>
<dbReference type="InterPro" id="IPR001902">
    <property type="entry name" value="SLC26A/SulP_fam"/>
</dbReference>
<feature type="transmembrane region" description="Helical" evidence="6">
    <location>
        <begin position="343"/>
        <end position="360"/>
    </location>
</feature>
<feature type="transmembrane region" description="Helical" evidence="6">
    <location>
        <begin position="269"/>
        <end position="289"/>
    </location>
</feature>
<evidence type="ECO:0000256" key="4">
    <source>
        <dbReference type="ARBA" id="ARBA00023136"/>
    </source>
</evidence>
<feature type="transmembrane region" description="Helical" evidence="6">
    <location>
        <begin position="309"/>
        <end position="331"/>
    </location>
</feature>
<dbReference type="PANTHER" id="PTHR11814">
    <property type="entry name" value="SULFATE TRANSPORTER"/>
    <property type="match status" value="1"/>
</dbReference>
<accession>A0A085N217</accession>
<feature type="transmembrane region" description="Helical" evidence="6">
    <location>
        <begin position="465"/>
        <end position="482"/>
    </location>
</feature>
<dbReference type="Proteomes" id="UP000030758">
    <property type="component" value="Unassembled WGS sequence"/>
</dbReference>
<keyword evidence="2 6" id="KW-0812">Transmembrane</keyword>
<feature type="transmembrane region" description="Helical" evidence="6">
    <location>
        <begin position="105"/>
        <end position="120"/>
    </location>
</feature>
<evidence type="ECO:0000256" key="3">
    <source>
        <dbReference type="ARBA" id="ARBA00022989"/>
    </source>
</evidence>
<evidence type="ECO:0000256" key="2">
    <source>
        <dbReference type="ARBA" id="ARBA00022692"/>
    </source>
</evidence>
<evidence type="ECO:0000256" key="5">
    <source>
        <dbReference type="SAM" id="MobiDB-lite"/>
    </source>
</evidence>
<feature type="transmembrane region" description="Helical" evidence="6">
    <location>
        <begin position="525"/>
        <end position="550"/>
    </location>
</feature>
<proteinExistence type="predicted"/>
<keyword evidence="3 6" id="KW-1133">Transmembrane helix</keyword>
<dbReference type="EMBL" id="KL367572">
    <property type="protein sequence ID" value="KFD63513.1"/>
    <property type="molecule type" value="Genomic_DNA"/>
</dbReference>
<feature type="domain" description="STAS" evidence="7">
    <location>
        <begin position="596"/>
        <end position="727"/>
    </location>
</feature>
<reference evidence="8" key="1">
    <citation type="journal article" date="2014" name="Nat. Genet.">
        <title>Genome and transcriptome of the porcine whipworm Trichuris suis.</title>
        <authorList>
            <person name="Jex A.R."/>
            <person name="Nejsum P."/>
            <person name="Schwarz E.M."/>
            <person name="Hu L."/>
            <person name="Young N.D."/>
            <person name="Hall R.S."/>
            <person name="Korhonen P.K."/>
            <person name="Liao S."/>
            <person name="Thamsborg S."/>
            <person name="Xia J."/>
            <person name="Xu P."/>
            <person name="Wang S."/>
            <person name="Scheerlinck J.P."/>
            <person name="Hofmann A."/>
            <person name="Sternberg P.W."/>
            <person name="Wang J."/>
            <person name="Gasser R.B."/>
        </authorList>
    </citation>
    <scope>NUCLEOTIDE SEQUENCE [LARGE SCALE GENOMIC DNA]</scope>
    <source>
        <strain evidence="8">DCEP-RM93F</strain>
    </source>
</reference>
<feature type="region of interest" description="Disordered" evidence="5">
    <location>
        <begin position="1"/>
        <end position="37"/>
    </location>
</feature>
<organism evidence="8">
    <name type="scientific">Trichuris suis</name>
    <name type="common">pig whipworm</name>
    <dbReference type="NCBI Taxonomy" id="68888"/>
    <lineage>
        <taxon>Eukaryota</taxon>
        <taxon>Metazoa</taxon>
        <taxon>Ecdysozoa</taxon>
        <taxon>Nematoda</taxon>
        <taxon>Enoplea</taxon>
        <taxon>Dorylaimia</taxon>
        <taxon>Trichinellida</taxon>
        <taxon>Trichuridae</taxon>
        <taxon>Trichuris</taxon>
    </lineage>
</organism>
<dbReference type="InterPro" id="IPR002645">
    <property type="entry name" value="STAS_dom"/>
</dbReference>
<dbReference type="Pfam" id="PF01740">
    <property type="entry name" value="STAS"/>
    <property type="match status" value="1"/>
</dbReference>
<feature type="transmembrane region" description="Helical" evidence="6">
    <location>
        <begin position="234"/>
        <end position="257"/>
    </location>
</feature>
<keyword evidence="4 6" id="KW-0472">Membrane</keyword>
<dbReference type="SUPFAM" id="SSF52091">
    <property type="entry name" value="SpoIIaa-like"/>
    <property type="match status" value="1"/>
</dbReference>
<dbReference type="InterPro" id="IPR036513">
    <property type="entry name" value="STAS_dom_sf"/>
</dbReference>
<dbReference type="Pfam" id="PF00916">
    <property type="entry name" value="Sulfate_transp"/>
    <property type="match status" value="1"/>
</dbReference>
<evidence type="ECO:0000259" key="7">
    <source>
        <dbReference type="PROSITE" id="PS50801"/>
    </source>
</evidence>
<feature type="transmembrane region" description="Helical" evidence="6">
    <location>
        <begin position="488"/>
        <end position="505"/>
    </location>
</feature>
<dbReference type="PROSITE" id="PS50801">
    <property type="entry name" value="STAS"/>
    <property type="match status" value="1"/>
</dbReference>
<feature type="transmembrane region" description="Helical" evidence="6">
    <location>
        <begin position="162"/>
        <end position="182"/>
    </location>
</feature>
<evidence type="ECO:0000256" key="1">
    <source>
        <dbReference type="ARBA" id="ARBA00004141"/>
    </source>
</evidence>
<dbReference type="Gene3D" id="3.30.750.24">
    <property type="entry name" value="STAS domain"/>
    <property type="match status" value="1"/>
</dbReference>
<gene>
    <name evidence="8" type="ORF">M514_06452</name>
</gene>
<sequence length="760" mass="84630">MQQNSLPDQNRQEMADAMPGAHDRSITPPGSGVNHKHGNIVTYLRRKLSGAPQRPSLNRQVIVDRPVYSLPHFEHEYGYEQNNVTLYDKMKEKARKNCYCSRKRLLDMLYSFFPILHWLPRYDWKFNFVPDLLAGITVGVVSVPQGMAFARIAGVSPINGLYINFIPTLVYAVLGTSQHAAIGGEAVNSLLMGNMVSKYLPPSSGNATVTSMSNKSSLLDEPITFTALDLAMSAAMLEGLILLVMGMLRLGFISVYLSDQLVGGFTTGIAVHVLSTQVPALFGLVVSSHQGAGQLLMHYIELFSMISDINWSTFIGSVICISFLLSVKLLVDPVAKRKLRVPIPSELIVVIVGTVVSYFVKLPERYRTKVVGEIPAGFPVPYLPRFDLMEKLVLDTLILAIVAYSLSVSLSKMYAKKHNYKINPYQEFFAYSGMNIVGSFFQCWPASNSTSRILIYEGAGAKSQLAAIIGTLIVVITILFIAPYLEPLPNFCLASMIVVACIFMLRSLKDLKPLWKTCKIDFSIYLVTFLSVVLLDVSYGLAVSVLYAFFTVIIRTQCPAVRELGSVDHAGLYGEVEVYNKVGRHSSYYLSDKAVAFRQAKAMPGIRVFHFTAPLYYANVGHFKPKLYKRCGINPELVKQEQEAKGSSISNNNFHHVVLDCSGFSYVDLMGVDVLKQVYCELKEHGVELFLSNCNATVRRMLEKARFYDVVPRQNIFITLHDAVLAAVKMDRIHSSCSLVQMERLVDAITEISEKDTVKL</sequence>
<dbReference type="InterPro" id="IPR011547">
    <property type="entry name" value="SLC26A/SulP_dom"/>
</dbReference>
<comment type="subcellular location">
    <subcellularLocation>
        <location evidence="1">Membrane</location>
        <topology evidence="1">Multi-pass membrane protein</topology>
    </subcellularLocation>
</comment>
<dbReference type="NCBIfam" id="TIGR00815">
    <property type="entry name" value="sulP"/>
    <property type="match status" value="1"/>
</dbReference>
<dbReference type="CDD" id="cd07042">
    <property type="entry name" value="STAS_SulP_like_sulfate_transporter"/>
    <property type="match status" value="1"/>
</dbReference>
<evidence type="ECO:0000256" key="6">
    <source>
        <dbReference type="SAM" id="Phobius"/>
    </source>
</evidence>
<feature type="transmembrane region" description="Helical" evidence="6">
    <location>
        <begin position="392"/>
        <end position="411"/>
    </location>
</feature>
<evidence type="ECO:0000313" key="8">
    <source>
        <dbReference type="EMBL" id="KFD63513.1"/>
    </source>
</evidence>